<dbReference type="AlphaFoldDB" id="A0A8J4DPH2"/>
<dbReference type="Proteomes" id="UP000619260">
    <property type="component" value="Unassembled WGS sequence"/>
</dbReference>
<accession>A0A8J4DPH2</accession>
<sequence length="53" mass="5499">MSKKSVRRWVASAAVLAGIAFGVVVGAGTQSDSYHVTEGDIYWTGGASVSVLR</sequence>
<keyword evidence="2" id="KW-1185">Reference proteome</keyword>
<name>A0A8J4DPH2_9ACTN</name>
<reference evidence="1" key="1">
    <citation type="submission" date="2021-01" db="EMBL/GenBank/DDBJ databases">
        <title>Whole genome shotgun sequence of Virgisporangium aliadipatigenens NBRC 105644.</title>
        <authorList>
            <person name="Komaki H."/>
            <person name="Tamura T."/>
        </authorList>
    </citation>
    <scope>NUCLEOTIDE SEQUENCE</scope>
    <source>
        <strain evidence="1">NBRC 105644</strain>
    </source>
</reference>
<protein>
    <submittedName>
        <fullName evidence="1">Uncharacterized protein</fullName>
    </submittedName>
</protein>
<proteinExistence type="predicted"/>
<evidence type="ECO:0000313" key="2">
    <source>
        <dbReference type="Proteomes" id="UP000619260"/>
    </source>
</evidence>
<comment type="caution">
    <text evidence="1">The sequence shown here is derived from an EMBL/GenBank/DDBJ whole genome shotgun (WGS) entry which is preliminary data.</text>
</comment>
<evidence type="ECO:0000313" key="1">
    <source>
        <dbReference type="EMBL" id="GIJ44653.1"/>
    </source>
</evidence>
<organism evidence="1 2">
    <name type="scientific">Virgisporangium aliadipatigenens</name>
    <dbReference type="NCBI Taxonomy" id="741659"/>
    <lineage>
        <taxon>Bacteria</taxon>
        <taxon>Bacillati</taxon>
        <taxon>Actinomycetota</taxon>
        <taxon>Actinomycetes</taxon>
        <taxon>Micromonosporales</taxon>
        <taxon>Micromonosporaceae</taxon>
        <taxon>Virgisporangium</taxon>
    </lineage>
</organism>
<gene>
    <name evidence="1" type="ORF">Val02_15390</name>
</gene>
<dbReference type="EMBL" id="BOPF01000004">
    <property type="protein sequence ID" value="GIJ44653.1"/>
    <property type="molecule type" value="Genomic_DNA"/>
</dbReference>